<name>A0A4R6N8G8_9BURK</name>
<sequence length="172" mass="18720">MPRLLPLLLAAALTAPASASDLDQAQALWLQGKRSDAVKRLEQALRQNLNDARLRFSLAVMQMELGQTQAAEAGLRSLTQDFPDLADPFNNLAVIHAARGELEAAQRALEQAVRLQPEHAQAQENLGDVLLRLAARAYGLALKQSSGDTAALQLKLRSTQELIARGQPNSRR</sequence>
<proteinExistence type="predicted"/>
<dbReference type="InterPro" id="IPR011990">
    <property type="entry name" value="TPR-like_helical_dom_sf"/>
</dbReference>
<keyword evidence="4" id="KW-1185">Reference proteome</keyword>
<protein>
    <submittedName>
        <fullName evidence="3">Tetratricopeptide repeat protein</fullName>
    </submittedName>
</protein>
<gene>
    <name evidence="3" type="ORF">DFR39_102244</name>
</gene>
<dbReference type="Pfam" id="PF13432">
    <property type="entry name" value="TPR_16"/>
    <property type="match status" value="2"/>
</dbReference>
<accession>A0A4R6N8G8</accession>
<keyword evidence="1" id="KW-0802">TPR repeat</keyword>
<dbReference type="AlphaFoldDB" id="A0A4R6N8G8"/>
<dbReference type="InterPro" id="IPR019734">
    <property type="entry name" value="TPR_rpt"/>
</dbReference>
<dbReference type="SMART" id="SM00028">
    <property type="entry name" value="TPR"/>
    <property type="match status" value="2"/>
</dbReference>
<feature type="signal peptide" evidence="2">
    <location>
        <begin position="1"/>
        <end position="19"/>
    </location>
</feature>
<comment type="caution">
    <text evidence="3">The sequence shown here is derived from an EMBL/GenBank/DDBJ whole genome shotgun (WGS) entry which is preliminary data.</text>
</comment>
<evidence type="ECO:0000256" key="2">
    <source>
        <dbReference type="SAM" id="SignalP"/>
    </source>
</evidence>
<dbReference type="Gene3D" id="1.25.40.10">
    <property type="entry name" value="Tetratricopeptide repeat domain"/>
    <property type="match status" value="1"/>
</dbReference>
<feature type="repeat" description="TPR" evidence="1">
    <location>
        <begin position="86"/>
        <end position="119"/>
    </location>
</feature>
<evidence type="ECO:0000256" key="1">
    <source>
        <dbReference type="PROSITE-ProRule" id="PRU00339"/>
    </source>
</evidence>
<organism evidence="3 4">
    <name type="scientific">Roseateles asaccharophilus</name>
    <dbReference type="NCBI Taxonomy" id="582607"/>
    <lineage>
        <taxon>Bacteria</taxon>
        <taxon>Pseudomonadati</taxon>
        <taxon>Pseudomonadota</taxon>
        <taxon>Betaproteobacteria</taxon>
        <taxon>Burkholderiales</taxon>
        <taxon>Sphaerotilaceae</taxon>
        <taxon>Roseateles</taxon>
    </lineage>
</organism>
<keyword evidence="2" id="KW-0732">Signal</keyword>
<evidence type="ECO:0000313" key="3">
    <source>
        <dbReference type="EMBL" id="TDP11861.1"/>
    </source>
</evidence>
<dbReference type="SUPFAM" id="SSF48452">
    <property type="entry name" value="TPR-like"/>
    <property type="match status" value="1"/>
</dbReference>
<feature type="chain" id="PRO_5020519157" evidence="2">
    <location>
        <begin position="20"/>
        <end position="172"/>
    </location>
</feature>
<dbReference type="RefSeq" id="WP_162849435.1">
    <property type="nucleotide sequence ID" value="NZ_JAUFPJ010000002.1"/>
</dbReference>
<evidence type="ECO:0000313" key="4">
    <source>
        <dbReference type="Proteomes" id="UP000295357"/>
    </source>
</evidence>
<dbReference type="EMBL" id="SNXE01000002">
    <property type="protein sequence ID" value="TDP11861.1"/>
    <property type="molecule type" value="Genomic_DNA"/>
</dbReference>
<dbReference type="PROSITE" id="PS50005">
    <property type="entry name" value="TPR"/>
    <property type="match status" value="1"/>
</dbReference>
<dbReference type="Proteomes" id="UP000295357">
    <property type="component" value="Unassembled WGS sequence"/>
</dbReference>
<reference evidence="3 4" key="1">
    <citation type="submission" date="2019-03" db="EMBL/GenBank/DDBJ databases">
        <title>Genomic Encyclopedia of Type Strains, Phase IV (KMG-IV): sequencing the most valuable type-strain genomes for metagenomic binning, comparative biology and taxonomic classification.</title>
        <authorList>
            <person name="Goeker M."/>
        </authorList>
    </citation>
    <scope>NUCLEOTIDE SEQUENCE [LARGE SCALE GENOMIC DNA]</scope>
    <source>
        <strain evidence="3 4">DSM 25082</strain>
    </source>
</reference>